<evidence type="ECO:0000313" key="1">
    <source>
        <dbReference type="EMBL" id="VAX34015.1"/>
    </source>
</evidence>
<sequence>MSFIKRKKSLSTSLVSVLMILTVSLFLFSCAKDNSYDTSKEIAAERPEYTAPVTISSVKLKSWLDNGYPGAPNYGLTKMVILFVGTQD</sequence>
<dbReference type="AlphaFoldDB" id="A0A3B1DQI8"/>
<dbReference type="PROSITE" id="PS51257">
    <property type="entry name" value="PROKAR_LIPOPROTEIN"/>
    <property type="match status" value="1"/>
</dbReference>
<dbReference type="EMBL" id="UOGI01000241">
    <property type="protein sequence ID" value="VAX34015.1"/>
    <property type="molecule type" value="Genomic_DNA"/>
</dbReference>
<proteinExistence type="predicted"/>
<gene>
    <name evidence="1" type="ORF">MNBD_NITROSPIRAE03-1615</name>
</gene>
<accession>A0A3B1DQI8</accession>
<name>A0A3B1DQI8_9ZZZZ</name>
<organism evidence="1">
    <name type="scientific">hydrothermal vent metagenome</name>
    <dbReference type="NCBI Taxonomy" id="652676"/>
    <lineage>
        <taxon>unclassified sequences</taxon>
        <taxon>metagenomes</taxon>
        <taxon>ecological metagenomes</taxon>
    </lineage>
</organism>
<protein>
    <submittedName>
        <fullName evidence="1">Multi antimicrobial extrusion protein (Na(+)/drug antiporter), MATE family of MDR efflux pumps</fullName>
    </submittedName>
</protein>
<reference evidence="1" key="1">
    <citation type="submission" date="2018-06" db="EMBL/GenBank/DDBJ databases">
        <authorList>
            <person name="Zhirakovskaya E."/>
        </authorList>
    </citation>
    <scope>NUCLEOTIDE SEQUENCE</scope>
</reference>
<feature type="non-terminal residue" evidence="1">
    <location>
        <position position="88"/>
    </location>
</feature>